<keyword evidence="3" id="KW-1185">Reference proteome</keyword>
<dbReference type="Gene3D" id="3.10.620.30">
    <property type="match status" value="1"/>
</dbReference>
<dbReference type="AlphaFoldDB" id="G7Q772"/>
<accession>G7Q772</accession>
<feature type="domain" description="Transglutaminase-like" evidence="1">
    <location>
        <begin position="246"/>
        <end position="309"/>
    </location>
</feature>
<dbReference type="OrthoDB" id="5451275at2"/>
<evidence type="ECO:0000313" key="3">
    <source>
        <dbReference type="Proteomes" id="UP000004662"/>
    </source>
</evidence>
<reference evidence="3" key="1">
    <citation type="journal article" date="2015" name="Genome Announc.">
        <title>High-Quality Draft Genome Sequence of Desulfovibrio carbinoliphilus FW-101-2B, an Organic Acid-Oxidizing Sulfate-Reducing Bacterium Isolated from Uranium(VI)-Contaminated Groundwater.</title>
        <authorList>
            <person name="Ramsay B.D."/>
            <person name="Hwang C."/>
            <person name="Woo H.L."/>
            <person name="Carroll S.L."/>
            <person name="Lucas S."/>
            <person name="Han J."/>
            <person name="Lapidus A.L."/>
            <person name="Cheng J.F."/>
            <person name="Goodwin L.A."/>
            <person name="Pitluck S."/>
            <person name="Peters L."/>
            <person name="Chertkov O."/>
            <person name="Held B."/>
            <person name="Detter J.C."/>
            <person name="Han C.S."/>
            <person name="Tapia R."/>
            <person name="Land M.L."/>
            <person name="Hauser L.J."/>
            <person name="Kyrpides N.C."/>
            <person name="Ivanova N.N."/>
            <person name="Mikhailova N."/>
            <person name="Pagani I."/>
            <person name="Woyke T."/>
            <person name="Arkin A.P."/>
            <person name="Dehal P."/>
            <person name="Chivian D."/>
            <person name="Criddle C.S."/>
            <person name="Wu W."/>
            <person name="Chakraborty R."/>
            <person name="Hazen T.C."/>
            <person name="Fields M.W."/>
        </authorList>
    </citation>
    <scope>NUCLEOTIDE SEQUENCE [LARGE SCALE GENOMIC DNA]</scope>
    <source>
        <strain evidence="3">FW-101-2B</strain>
    </source>
</reference>
<dbReference type="RefSeq" id="WP_009182381.1">
    <property type="nucleotide sequence ID" value="NZ_CM001368.1"/>
</dbReference>
<proteinExistence type="predicted"/>
<dbReference type="InterPro" id="IPR038765">
    <property type="entry name" value="Papain-like_cys_pep_sf"/>
</dbReference>
<dbReference type="HOGENOM" id="CLU_485502_0_0_7"/>
<protein>
    <submittedName>
        <fullName evidence="2">Transglutaminase domain-containing protein</fullName>
    </submittedName>
</protein>
<dbReference type="STRING" id="694327.DFW101_3029"/>
<evidence type="ECO:0000313" key="2">
    <source>
        <dbReference type="EMBL" id="EHJ49029.1"/>
    </source>
</evidence>
<organism evidence="2 3">
    <name type="scientific">Solidesulfovibrio carbinoliphilus subsp. oakridgensis</name>
    <dbReference type="NCBI Taxonomy" id="694327"/>
    <lineage>
        <taxon>Bacteria</taxon>
        <taxon>Pseudomonadati</taxon>
        <taxon>Thermodesulfobacteriota</taxon>
        <taxon>Desulfovibrionia</taxon>
        <taxon>Desulfovibrionales</taxon>
        <taxon>Desulfovibrionaceae</taxon>
        <taxon>Solidesulfovibrio</taxon>
    </lineage>
</organism>
<dbReference type="Proteomes" id="UP000004662">
    <property type="component" value="Chromosome"/>
</dbReference>
<dbReference type="EMBL" id="CM001368">
    <property type="protein sequence ID" value="EHJ49029.1"/>
    <property type="molecule type" value="Genomic_DNA"/>
</dbReference>
<name>G7Q772_9BACT</name>
<dbReference type="InterPro" id="IPR002931">
    <property type="entry name" value="Transglutaminase-like"/>
</dbReference>
<dbReference type="Pfam" id="PF01841">
    <property type="entry name" value="Transglut_core"/>
    <property type="match status" value="1"/>
</dbReference>
<evidence type="ECO:0000259" key="1">
    <source>
        <dbReference type="Pfam" id="PF01841"/>
    </source>
</evidence>
<dbReference type="eggNOG" id="ENOG5031T5B">
    <property type="taxonomic scope" value="Bacteria"/>
</dbReference>
<gene>
    <name evidence="2" type="ORF">DFW101_3029</name>
</gene>
<dbReference type="SUPFAM" id="SSF54001">
    <property type="entry name" value="Cysteine proteinases"/>
    <property type="match status" value="1"/>
</dbReference>
<sequence length="573" mass="55822">MPVLEDYLFSMEALPEEVVHGSGLAPLWLCASGTGTCGVTTAGDGIRLPLPTVSAAGSWRPIGVCPLPLPVAGAGTYGWHPAWGGIDLPALAALGLASLPLRVEAALTSLFALAGAGAGAGIGWPAMASLAGTGATGGASLPAWIGQATSDLDRRGGAWCGLPVLAAKGLDCSLASPVTAGLGSEAVVRLLCQGDPDMALAARALAGGAVGVADDDAVAGALLAGVAASLAYVEDGGAGVDVWTCALATYFRGSGDCEDGAILLHGLLLAAGLPADRLVTAFGRVGIDRVGHSWVAYRRLSDGRWTALDWTLGASQGPVSGLPVLGESAFFAVVDYALTTGAFFSVREDAAVFFARSEAEGVVLPRITVAAAGSLGARGGVSLAPGWLVCRAVTGAAGDCRWVRAGATGTAGSVVGAATVPVPDMLALAGAVGLAGMATPEVAGAGGGNGRAGLALPRAACSGAATVAALVAGRLALSRARAASTGLCGLLGGGVCRLPRPRAVATGLPGLTGVVGPDGMVLPVPSCLGHDGLGGQGTGQAAMAGCIAEGRGRAGGAGLGAYVFARASGEEWT</sequence>